<dbReference type="Proteomes" id="UP001211513">
    <property type="component" value="Chromosome"/>
</dbReference>
<evidence type="ECO:0000313" key="1">
    <source>
        <dbReference type="EMBL" id="WCF28795.1"/>
    </source>
</evidence>
<gene>
    <name evidence="1" type="ORF">OK117_02615</name>
</gene>
<dbReference type="EMBL" id="CP109886">
    <property type="protein sequence ID" value="WCF28795.1"/>
    <property type="molecule type" value="Genomic_DNA"/>
</dbReference>
<evidence type="ECO:0000313" key="2">
    <source>
        <dbReference type="Proteomes" id="UP001211513"/>
    </source>
</evidence>
<dbReference type="RefSeq" id="WP_272142781.1">
    <property type="nucleotide sequence ID" value="NZ_CP109886.1"/>
</dbReference>
<organism evidence="1 2">
    <name type="scientific">Xylella fastidiosa subsp. fastidiosa</name>
    <dbReference type="NCBI Taxonomy" id="644356"/>
    <lineage>
        <taxon>Bacteria</taxon>
        <taxon>Pseudomonadati</taxon>
        <taxon>Pseudomonadota</taxon>
        <taxon>Gammaproteobacteria</taxon>
        <taxon>Lysobacterales</taxon>
        <taxon>Lysobacteraceae</taxon>
        <taxon>Xylella</taxon>
    </lineage>
</organism>
<sequence length="90" mass="9710">MSSPLEAMLEAMRSKIECTTLFLLNPTASPLKIGGGVKHPFAMRCYDPRVLGSHGRLLECLLLSIKVGNQAVQKDEVNGGHLNPHLLCAA</sequence>
<protein>
    <submittedName>
        <fullName evidence="1">Uncharacterized protein</fullName>
    </submittedName>
</protein>
<accession>A0AAJ5UI57</accession>
<reference evidence="1" key="2">
    <citation type="submission" date="2022-10" db="EMBL/GenBank/DDBJ databases">
        <authorList>
            <person name="Landa B."/>
            <person name="Arias-Giraldo L.F."/>
            <person name="Roman-Ecija M."/>
            <person name="Velasco-Amo M.P."/>
            <person name="De La Fuente L."/>
            <person name="Marco-Noales E."/>
            <person name="Moralejo E."/>
        </authorList>
    </citation>
    <scope>NUCLEOTIDE SEQUENCE</scope>
    <source>
        <strain evidence="1">CFBP8073</strain>
    </source>
</reference>
<proteinExistence type="predicted"/>
<name>A0AAJ5UI57_XYLFS</name>
<reference evidence="1" key="1">
    <citation type="journal article" date="2022" name="Phytopathology">
        <title>Complete circularized genome resources of seven strains of Xylella fastidiosa subsp. fastidiosa using hybrid assembly reveals unknown plasmids.</title>
        <authorList>
            <person name="Velasco-Amo M.D.P."/>
            <person name="Arias-Giraldo L.F.F."/>
            <person name="Ecija M.R."/>
            <person name="De La Fuente L."/>
            <person name="Marco-Noales E."/>
            <person name="Moralejo E."/>
            <person name="Navas-Cort J.A."/>
            <person name="Landa B.B."/>
        </authorList>
    </citation>
    <scope>NUCLEOTIDE SEQUENCE</scope>
    <source>
        <strain evidence="1">CFBP8073</strain>
    </source>
</reference>
<dbReference type="AlphaFoldDB" id="A0AAJ5UI57"/>